<feature type="transmembrane region" description="Helical" evidence="2">
    <location>
        <begin position="145"/>
        <end position="171"/>
    </location>
</feature>
<dbReference type="SUPFAM" id="SSF55785">
    <property type="entry name" value="PYP-like sensor domain (PAS domain)"/>
    <property type="match status" value="1"/>
</dbReference>
<dbReference type="CDD" id="cd01949">
    <property type="entry name" value="GGDEF"/>
    <property type="match status" value="1"/>
</dbReference>
<dbReference type="InterPro" id="IPR043128">
    <property type="entry name" value="Rev_trsase/Diguanyl_cyclase"/>
</dbReference>
<evidence type="ECO:0000313" key="5">
    <source>
        <dbReference type="Proteomes" id="UP000295793"/>
    </source>
</evidence>
<dbReference type="PROSITE" id="PS50887">
    <property type="entry name" value="GGDEF"/>
    <property type="match status" value="1"/>
</dbReference>
<dbReference type="Gene3D" id="3.30.450.20">
    <property type="entry name" value="PAS domain"/>
    <property type="match status" value="1"/>
</dbReference>
<evidence type="ECO:0000313" key="4">
    <source>
        <dbReference type="EMBL" id="TCS40694.1"/>
    </source>
</evidence>
<dbReference type="GO" id="GO:0003824">
    <property type="term" value="F:catalytic activity"/>
    <property type="evidence" value="ECO:0007669"/>
    <property type="project" value="UniProtKB-ARBA"/>
</dbReference>
<evidence type="ECO:0000259" key="3">
    <source>
        <dbReference type="PROSITE" id="PS50887"/>
    </source>
</evidence>
<keyword evidence="2" id="KW-0472">Membrane</keyword>
<dbReference type="EMBL" id="SLZR01000008">
    <property type="protein sequence ID" value="TCS40694.1"/>
    <property type="molecule type" value="Genomic_DNA"/>
</dbReference>
<feature type="domain" description="GGDEF" evidence="3">
    <location>
        <begin position="394"/>
        <end position="528"/>
    </location>
</feature>
<feature type="transmembrane region" description="Helical" evidence="2">
    <location>
        <begin position="12"/>
        <end position="33"/>
    </location>
</feature>
<dbReference type="Gene3D" id="3.30.70.270">
    <property type="match status" value="1"/>
</dbReference>
<reference evidence="4 5" key="1">
    <citation type="submission" date="2019-03" db="EMBL/GenBank/DDBJ databases">
        <title>Genomic Encyclopedia of Archaeal and Bacterial Type Strains, Phase II (KMG-II): from individual species to whole genera.</title>
        <authorList>
            <person name="Goeker M."/>
        </authorList>
    </citation>
    <scope>NUCLEOTIDE SEQUENCE [LARGE SCALE GENOMIC DNA]</scope>
    <source>
        <strain evidence="4 5">DSM 15388</strain>
    </source>
</reference>
<dbReference type="Pfam" id="PF00990">
    <property type="entry name" value="GGDEF"/>
    <property type="match status" value="1"/>
</dbReference>
<name>A0A4R3I749_9GAMM</name>
<dbReference type="SMART" id="SM00267">
    <property type="entry name" value="GGDEF"/>
    <property type="match status" value="1"/>
</dbReference>
<evidence type="ECO:0000256" key="1">
    <source>
        <dbReference type="ARBA" id="ARBA00001946"/>
    </source>
</evidence>
<comment type="cofactor">
    <cofactor evidence="1">
        <name>Mg(2+)</name>
        <dbReference type="ChEBI" id="CHEBI:18420"/>
    </cofactor>
</comment>
<dbReference type="InterPro" id="IPR000014">
    <property type="entry name" value="PAS"/>
</dbReference>
<dbReference type="PANTHER" id="PTHR46663:SF2">
    <property type="entry name" value="GGDEF DOMAIN-CONTAINING PROTEIN"/>
    <property type="match status" value="1"/>
</dbReference>
<proteinExistence type="predicted"/>
<dbReference type="NCBIfam" id="TIGR00254">
    <property type="entry name" value="GGDEF"/>
    <property type="match status" value="1"/>
</dbReference>
<organism evidence="4 5">
    <name type="scientific">Reinekea marinisedimentorum</name>
    <dbReference type="NCBI Taxonomy" id="230495"/>
    <lineage>
        <taxon>Bacteria</taxon>
        <taxon>Pseudomonadati</taxon>
        <taxon>Pseudomonadota</taxon>
        <taxon>Gammaproteobacteria</taxon>
        <taxon>Oceanospirillales</taxon>
        <taxon>Saccharospirillaceae</taxon>
        <taxon>Reinekea</taxon>
    </lineage>
</organism>
<gene>
    <name evidence="4" type="ORF">BCF53_10850</name>
</gene>
<dbReference type="InterPro" id="IPR029787">
    <property type="entry name" value="Nucleotide_cyclase"/>
</dbReference>
<dbReference type="RefSeq" id="WP_165901882.1">
    <property type="nucleotide sequence ID" value="NZ_SLZR01000008.1"/>
</dbReference>
<keyword evidence="5" id="KW-1185">Reference proteome</keyword>
<dbReference type="NCBIfam" id="TIGR00229">
    <property type="entry name" value="sensory_box"/>
    <property type="match status" value="1"/>
</dbReference>
<dbReference type="InterPro" id="IPR052163">
    <property type="entry name" value="DGC-Regulatory_Protein"/>
</dbReference>
<comment type="caution">
    <text evidence="4">The sequence shown here is derived from an EMBL/GenBank/DDBJ whole genome shotgun (WGS) entry which is preliminary data.</text>
</comment>
<dbReference type="InterPro" id="IPR000160">
    <property type="entry name" value="GGDEF_dom"/>
</dbReference>
<sequence>MFSKWKDTLVLRVVASIIIYSFVLTLGATVFFYQNTYSREINRQTSRIDQLALTVENSAAIAAYLSNRELALEVLNGLVKNDIVDVAIITGEQGFEESIHQHDTAATAPPIHYELPSPFMQGELAGRLSITPNQQLIENSARNAAALHALILLAYAITIISLVASLIHSLLTKPLTNMKNAVMAAKPGYDKELTYIPQNPNNEIGQLVQNSNELLTSIHDTLQREKQLSRKIVSVERRYRLLFEQSGVGIALITQAGRIDLCNSTFAKFTARCDTRDRDDTTSITFAEMFVKQQEMTETLRSVSAGNKIISGDFKFRGHDQSQQHWFHCLFSLAMETNGQPLIEVVMYDISERAMREKQYRFEAEYDSLTMLYNRRATERRISAALDDAKTQGRQCALIVIDLDHFKPVNDKYGHDAGDIVLIESAKRLRESVRRGDIVCRWGGDEFLIVLRQGREDLKVEPAARAILDALTQPIDIGRSRSVSIGASLGVACTPEHGIEKSELLKKADDAMYLIKQNGRNGYCVSGQQPHYIER</sequence>
<dbReference type="FunFam" id="3.30.70.270:FF:000001">
    <property type="entry name" value="Diguanylate cyclase domain protein"/>
    <property type="match status" value="1"/>
</dbReference>
<dbReference type="InterPro" id="IPR035965">
    <property type="entry name" value="PAS-like_dom_sf"/>
</dbReference>
<dbReference type="SUPFAM" id="SSF55073">
    <property type="entry name" value="Nucleotide cyclase"/>
    <property type="match status" value="1"/>
</dbReference>
<keyword evidence="2" id="KW-0812">Transmembrane</keyword>
<protein>
    <submittedName>
        <fullName evidence="4">PAS domain S-box-containing protein/diguanylate cyclase (GGDEF)-like protein</fullName>
    </submittedName>
</protein>
<dbReference type="PANTHER" id="PTHR46663">
    <property type="entry name" value="DIGUANYLATE CYCLASE DGCT-RELATED"/>
    <property type="match status" value="1"/>
</dbReference>
<dbReference type="Gene3D" id="6.10.340.10">
    <property type="match status" value="1"/>
</dbReference>
<dbReference type="Proteomes" id="UP000295793">
    <property type="component" value="Unassembled WGS sequence"/>
</dbReference>
<evidence type="ECO:0000256" key="2">
    <source>
        <dbReference type="SAM" id="Phobius"/>
    </source>
</evidence>
<dbReference type="Pfam" id="PF13188">
    <property type="entry name" value="PAS_8"/>
    <property type="match status" value="1"/>
</dbReference>
<dbReference type="AlphaFoldDB" id="A0A4R3I749"/>
<accession>A0A4R3I749</accession>
<keyword evidence="2" id="KW-1133">Transmembrane helix</keyword>